<dbReference type="GO" id="GO:0006397">
    <property type="term" value="P:mRNA processing"/>
    <property type="evidence" value="ECO:0007669"/>
    <property type="project" value="InterPro"/>
</dbReference>
<dbReference type="InterPro" id="IPR013083">
    <property type="entry name" value="Znf_RING/FYVE/PHD"/>
</dbReference>
<feature type="region of interest" description="Disordered" evidence="7">
    <location>
        <begin position="635"/>
        <end position="800"/>
    </location>
</feature>
<dbReference type="InterPro" id="IPR014891">
    <property type="entry name" value="DWNN_domain"/>
</dbReference>
<keyword evidence="5" id="KW-0539">Nucleus</keyword>
<keyword evidence="4" id="KW-0862">Zinc</keyword>
<dbReference type="SMART" id="SM00343">
    <property type="entry name" value="ZnF_C2HC"/>
    <property type="match status" value="1"/>
</dbReference>
<organism evidence="11 12">
    <name type="scientific">Liquidambar formosana</name>
    <name type="common">Formosan gum</name>
    <dbReference type="NCBI Taxonomy" id="63359"/>
    <lineage>
        <taxon>Eukaryota</taxon>
        <taxon>Viridiplantae</taxon>
        <taxon>Streptophyta</taxon>
        <taxon>Embryophyta</taxon>
        <taxon>Tracheophyta</taxon>
        <taxon>Spermatophyta</taxon>
        <taxon>Magnoliopsida</taxon>
        <taxon>eudicotyledons</taxon>
        <taxon>Gunneridae</taxon>
        <taxon>Pentapetalae</taxon>
        <taxon>Saxifragales</taxon>
        <taxon>Altingiaceae</taxon>
        <taxon>Liquidambar</taxon>
    </lineage>
</organism>
<evidence type="ECO:0000256" key="2">
    <source>
        <dbReference type="ARBA" id="ARBA00022723"/>
    </source>
</evidence>
<evidence type="ECO:0000256" key="6">
    <source>
        <dbReference type="PROSITE-ProRule" id="PRU00047"/>
    </source>
</evidence>
<dbReference type="CDD" id="cd16620">
    <property type="entry name" value="vRING-HC-C4C4_RBBP6"/>
    <property type="match status" value="1"/>
</dbReference>
<dbReference type="InterPro" id="IPR036875">
    <property type="entry name" value="Znf_CCHC_sf"/>
</dbReference>
<feature type="domain" description="RING-type" evidence="8">
    <location>
        <begin position="232"/>
        <end position="271"/>
    </location>
</feature>
<evidence type="ECO:0000259" key="8">
    <source>
        <dbReference type="PROSITE" id="PS50089"/>
    </source>
</evidence>
<gene>
    <name evidence="11" type="ORF">L1049_018815</name>
</gene>
<dbReference type="GO" id="GO:0016567">
    <property type="term" value="P:protein ubiquitination"/>
    <property type="evidence" value="ECO:0007669"/>
    <property type="project" value="InterPro"/>
</dbReference>
<dbReference type="PANTHER" id="PTHR15439">
    <property type="entry name" value="RETINOBLASTOMA-BINDING PROTEIN 6"/>
    <property type="match status" value="1"/>
</dbReference>
<feature type="compositionally biased region" description="Basic residues" evidence="7">
    <location>
        <begin position="717"/>
        <end position="727"/>
    </location>
</feature>
<dbReference type="EMBL" id="JBBPBK010000012">
    <property type="protein sequence ID" value="KAK9274001.1"/>
    <property type="molecule type" value="Genomic_DNA"/>
</dbReference>
<dbReference type="AlphaFoldDB" id="A0AAP0WNN3"/>
<comment type="caution">
    <text evidence="11">The sequence shown here is derived from an EMBL/GenBank/DDBJ whole genome shotgun (WGS) entry which is preliminary data.</text>
</comment>
<dbReference type="PROSITE" id="PS50089">
    <property type="entry name" value="ZF_RING_2"/>
    <property type="match status" value="1"/>
</dbReference>
<accession>A0AAP0WNN3</accession>
<dbReference type="Gene3D" id="3.30.40.10">
    <property type="entry name" value="Zinc/RING finger domain, C3HC4 (zinc finger)"/>
    <property type="match status" value="1"/>
</dbReference>
<dbReference type="GO" id="GO:0008270">
    <property type="term" value="F:zinc ion binding"/>
    <property type="evidence" value="ECO:0007669"/>
    <property type="project" value="UniProtKB-KW"/>
</dbReference>
<reference evidence="11 12" key="1">
    <citation type="journal article" date="2024" name="Plant J.">
        <title>Genome sequences and population genomics reveal climatic adaptation and genomic divergence between two closely related sweetgum species.</title>
        <authorList>
            <person name="Xu W.Q."/>
            <person name="Ren C.Q."/>
            <person name="Zhang X.Y."/>
            <person name="Comes H.P."/>
            <person name="Liu X.H."/>
            <person name="Li Y.G."/>
            <person name="Kettle C.J."/>
            <person name="Jalonen R."/>
            <person name="Gaisberger H."/>
            <person name="Ma Y.Z."/>
            <person name="Qiu Y.X."/>
        </authorList>
    </citation>
    <scope>NUCLEOTIDE SEQUENCE [LARGE SCALE GENOMIC DNA]</scope>
    <source>
        <strain evidence="11">Hangzhou</strain>
    </source>
</reference>
<evidence type="ECO:0000256" key="5">
    <source>
        <dbReference type="ARBA" id="ARBA00023242"/>
    </source>
</evidence>
<dbReference type="Pfam" id="PF08783">
    <property type="entry name" value="DWNN"/>
    <property type="match status" value="1"/>
</dbReference>
<dbReference type="SMART" id="SM01180">
    <property type="entry name" value="DWNN"/>
    <property type="match status" value="1"/>
</dbReference>
<feature type="domain" description="DWNN" evidence="10">
    <location>
        <begin position="3"/>
        <end position="77"/>
    </location>
</feature>
<protein>
    <submittedName>
        <fullName evidence="11">Uncharacterized protein</fullName>
    </submittedName>
</protein>
<dbReference type="SMART" id="SM00184">
    <property type="entry name" value="RING"/>
    <property type="match status" value="1"/>
</dbReference>
<evidence type="ECO:0000256" key="3">
    <source>
        <dbReference type="ARBA" id="ARBA00022771"/>
    </source>
</evidence>
<keyword evidence="2" id="KW-0479">Metal-binding</keyword>
<evidence type="ECO:0000256" key="4">
    <source>
        <dbReference type="ARBA" id="ARBA00022833"/>
    </source>
</evidence>
<dbReference type="Pfam" id="PF13923">
    <property type="entry name" value="zf-C3HC4_2"/>
    <property type="match status" value="1"/>
</dbReference>
<dbReference type="Pfam" id="PF00098">
    <property type="entry name" value="zf-CCHC"/>
    <property type="match status" value="1"/>
</dbReference>
<sequence length="836" mass="93411">MAIRFKFRSSVNFDSVDIEGRPSISVRDLRSKIVHHKNLNISQDLDLVFSDAVTGQEYGDENFQIPSGSSIIIKRVPAGSAHSAVVAHIDSVENLGIKDTKFVNAIGSHCANVEMDNFDDFGVDLCPVPEETLSNSDLEIDNKNNCISVAKTNIKIPRCPEPPTLCQKLETSEISETIPRVLPSNHAHGGIEGNASKMELKLKVEEHNKLEIVVNTNPPSLQNTDLPSELKCSLCNTFFKEAVMIPCCQHSFCAKCIHTVLVEKARCPKCSSTKCRVEDLLPNVSLRQAIDHFLESQILISGSDNAFGRYAPDGESGIQAKDISCAVTVLQREPDLLHSPSATGKGSNQIMAESAYELPLRNNVSVGGTASCINHLGSGKSLKSARSLHNIKQINGERDGFTHLAGFKSGPQDLVAVSDFQGENQPITLPQTHVHEEADSTIKKKRGLWVNIAGRDRGFMETGRLKKGDRACYMCGSTDHLIRDCPAAASPHPMLQTGNTMFPGAMPGYVSPYWNGAPYPHIRPFANVYGSPGMMPFNATMIPGAPFAVPSYVTSIYGSSPVLDRFMRVGGVAPTVGTSAERPLSRSEFLDLQDCGKRSNRSNENLGRIQSCDEEEADFDDTCCYNGIERPHDHKSCREREKSFSYSEDSFTRRSQRKHRHVKHIDYDFNSADEKHGKSSRSSIGRRDRRPYPPERSTSEVEDMSNSSNLHSEERHYHHHRSSKKHNDRREQCCSDSSRSHRQTIKEKDVRRMVESDVKGHHQHYRTHSESGVEPCYSSDKKKQRRGKDSSHSSRHSRHNAMYIINEPSHDRWQMVSGSDEDCIEDYRPHKRKRVH</sequence>
<dbReference type="GO" id="GO:0061630">
    <property type="term" value="F:ubiquitin protein ligase activity"/>
    <property type="evidence" value="ECO:0007669"/>
    <property type="project" value="InterPro"/>
</dbReference>
<dbReference type="GO" id="GO:0003676">
    <property type="term" value="F:nucleic acid binding"/>
    <property type="evidence" value="ECO:0007669"/>
    <property type="project" value="InterPro"/>
</dbReference>
<dbReference type="Gene3D" id="4.10.60.10">
    <property type="entry name" value="Zinc finger, CCHC-type"/>
    <property type="match status" value="1"/>
</dbReference>
<dbReference type="PROSITE" id="PS50158">
    <property type="entry name" value="ZF_CCHC"/>
    <property type="match status" value="1"/>
</dbReference>
<evidence type="ECO:0000256" key="1">
    <source>
        <dbReference type="ARBA" id="ARBA00004123"/>
    </source>
</evidence>
<dbReference type="PROSITE" id="PS00518">
    <property type="entry name" value="ZF_RING_1"/>
    <property type="match status" value="1"/>
</dbReference>
<dbReference type="PANTHER" id="PTHR15439:SF11">
    <property type="entry name" value="E3 UBIQUITIN LIGASE PQT3-LIKE ISOFORM X1"/>
    <property type="match status" value="1"/>
</dbReference>
<dbReference type="SUPFAM" id="SSF57850">
    <property type="entry name" value="RING/U-box"/>
    <property type="match status" value="1"/>
</dbReference>
<dbReference type="GO" id="GO:0006511">
    <property type="term" value="P:ubiquitin-dependent protein catabolic process"/>
    <property type="evidence" value="ECO:0007669"/>
    <property type="project" value="TreeGrafter"/>
</dbReference>
<evidence type="ECO:0000259" key="10">
    <source>
        <dbReference type="PROSITE" id="PS51282"/>
    </source>
</evidence>
<dbReference type="InterPro" id="IPR001878">
    <property type="entry name" value="Znf_CCHC"/>
</dbReference>
<dbReference type="GO" id="GO:0005634">
    <property type="term" value="C:nucleus"/>
    <property type="evidence" value="ECO:0007669"/>
    <property type="project" value="UniProtKB-SubCell"/>
</dbReference>
<evidence type="ECO:0000256" key="7">
    <source>
        <dbReference type="SAM" id="MobiDB-lite"/>
    </source>
</evidence>
<feature type="compositionally biased region" description="Basic and acidic residues" evidence="7">
    <location>
        <begin position="664"/>
        <end position="677"/>
    </location>
</feature>
<proteinExistence type="predicted"/>
<name>A0AAP0WNN3_LIQFO</name>
<evidence type="ECO:0000259" key="9">
    <source>
        <dbReference type="PROSITE" id="PS50158"/>
    </source>
</evidence>
<dbReference type="SUPFAM" id="SSF57756">
    <property type="entry name" value="Retrovirus zinc finger-like domains"/>
    <property type="match status" value="1"/>
</dbReference>
<evidence type="ECO:0000313" key="11">
    <source>
        <dbReference type="EMBL" id="KAK9274001.1"/>
    </source>
</evidence>
<dbReference type="InterPro" id="IPR001841">
    <property type="entry name" value="Znf_RING"/>
</dbReference>
<dbReference type="InterPro" id="IPR033489">
    <property type="entry name" value="RBBP6"/>
</dbReference>
<feature type="compositionally biased region" description="Basic residues" evidence="7">
    <location>
        <begin position="654"/>
        <end position="663"/>
    </location>
</feature>
<keyword evidence="12" id="KW-1185">Reference proteome</keyword>
<comment type="subcellular location">
    <subcellularLocation>
        <location evidence="1">Nucleus</location>
    </subcellularLocation>
</comment>
<feature type="compositionally biased region" description="Basic and acidic residues" evidence="7">
    <location>
        <begin position="690"/>
        <end position="699"/>
    </location>
</feature>
<dbReference type="Proteomes" id="UP001415857">
    <property type="component" value="Unassembled WGS sequence"/>
</dbReference>
<feature type="compositionally biased region" description="Basic and acidic residues" evidence="7">
    <location>
        <begin position="744"/>
        <end position="760"/>
    </location>
</feature>
<dbReference type="PROSITE" id="PS51282">
    <property type="entry name" value="DWNN"/>
    <property type="match status" value="1"/>
</dbReference>
<keyword evidence="3 6" id="KW-0863">Zinc-finger</keyword>
<dbReference type="InterPro" id="IPR017907">
    <property type="entry name" value="Znf_RING_CS"/>
</dbReference>
<dbReference type="Gene3D" id="3.10.20.90">
    <property type="entry name" value="Phosphatidylinositol 3-kinase Catalytic Subunit, Chain A, domain 1"/>
    <property type="match status" value="1"/>
</dbReference>
<feature type="domain" description="CCHC-type" evidence="9">
    <location>
        <begin position="472"/>
        <end position="486"/>
    </location>
</feature>
<evidence type="ECO:0000313" key="12">
    <source>
        <dbReference type="Proteomes" id="UP001415857"/>
    </source>
</evidence>